<gene>
    <name evidence="1" type="primary">PmUG01_13064200</name>
    <name evidence="1" type="ORF">PMUG01_13064200</name>
</gene>
<accession>A0A1D3TDK4</accession>
<dbReference type="EMBL" id="LT594634">
    <property type="protein sequence ID" value="SCP02997.1"/>
    <property type="molecule type" value="Genomic_DNA"/>
</dbReference>
<reference evidence="1 2" key="1">
    <citation type="submission" date="2016-06" db="EMBL/GenBank/DDBJ databases">
        <authorList>
            <consortium name="Pathogen Informatics"/>
        </authorList>
    </citation>
    <scope>NUCLEOTIDE SEQUENCE [LARGE SCALE GENOMIC DNA]</scope>
</reference>
<proteinExistence type="predicted"/>
<evidence type="ECO:0000313" key="1">
    <source>
        <dbReference type="EMBL" id="SCP02997.1"/>
    </source>
</evidence>
<evidence type="ECO:0000313" key="2">
    <source>
        <dbReference type="Proteomes" id="UP000219813"/>
    </source>
</evidence>
<dbReference type="VEuPathDB" id="PlasmoDB:PmUG01_13064200"/>
<dbReference type="Proteomes" id="UP000219813">
    <property type="component" value="Chromosome 13"/>
</dbReference>
<dbReference type="OrthoDB" id="381216at2759"/>
<organism evidence="1 2">
    <name type="scientific">Plasmodium malariae</name>
    <dbReference type="NCBI Taxonomy" id="5858"/>
    <lineage>
        <taxon>Eukaryota</taxon>
        <taxon>Sar</taxon>
        <taxon>Alveolata</taxon>
        <taxon>Apicomplexa</taxon>
        <taxon>Aconoidasida</taxon>
        <taxon>Haemosporida</taxon>
        <taxon>Plasmodiidae</taxon>
        <taxon>Plasmodium</taxon>
        <taxon>Plasmodium (Plasmodium)</taxon>
    </lineage>
</organism>
<protein>
    <submittedName>
        <fullName evidence="1">PIR protein</fullName>
    </submittedName>
</protein>
<keyword evidence="2" id="KW-1185">Reference proteome</keyword>
<dbReference type="KEGG" id="pmal:PMUG01_13064200"/>
<sequence length="274" mass="32475">MTSVSSGENENSVTLYLKYRQEFNDVLSDIRNDQRQGGENPGRKCNKIAQGDFIEPCQQIGRYLIEIKELYKSDHLGRCNYLNYRINSDVNYSKNPGWFEKYNIFSSQLDNICENYIKKIEPDILNKLKELYSLYEDFNSFKVQNYQIKGGSCDKIKDCHKFYVDNYKDCVGKERNPFCKELNNFKKSYENKMRDVTACVNVHNSYQLKKGITYLFPFTPMKSWLYNHLQKKKIMQLKDVEGKTRESLQNIYNEVNRNYLESFHNIAYQPQGVI</sequence>
<dbReference type="RefSeq" id="XP_028863991.1">
    <property type="nucleotide sequence ID" value="XM_029007620.1"/>
</dbReference>
<dbReference type="AlphaFoldDB" id="A0A1D3TDK4"/>
<dbReference type="OMA" id="NERIHYC"/>
<dbReference type="GeneID" id="39871362"/>
<name>A0A1D3TDK4_PLAMA</name>